<dbReference type="RefSeq" id="WP_039454611.1">
    <property type="nucleotide sequence ID" value="NZ_JSWE01000028.1"/>
</dbReference>
<sequence>MPRINNNIIISDISAIYTYPGSFIPSLSVAFKTASGEEQKIFEETQIVEFLNSTTDIKNGGKNRTISSDLEDIIISHTGVVFLKDGQYHYKEPIRKQKLKTKPFFNKQPPWWQDDSNFDKIVEFASTILSTFPSSRIFSLGQSPAWIVKASEMLAKARSEKGEFGYIPFSGSFLDRQKEFSGNFYIGDRPFPNTELQENYRKYLQGIGLSPQEIIIRAKEGSKTTILEYTNTGVSVASFALILFSWAKEEKIEQELMASLDIVTFARNTLPPVTVLNISPLFMSISCTNLYAENALLVSLANGVDTGANSDRIVPHYSQSLWNLPPAPVVENIEHVKTLSDKLQQSVIKKILTEASLTHFQLDCREITSPEMFKRRHDKDKNNSYLGL</sequence>
<name>A0A0C1R1S0_9RICK</name>
<dbReference type="AlphaFoldDB" id="A0A0C1R1S0"/>
<keyword evidence="2" id="KW-1185">Reference proteome</keyword>
<evidence type="ECO:0000313" key="1">
    <source>
        <dbReference type="EMBL" id="KIE06215.1"/>
    </source>
</evidence>
<dbReference type="EMBL" id="JSWE01000028">
    <property type="protein sequence ID" value="KIE06215.1"/>
    <property type="molecule type" value="Genomic_DNA"/>
</dbReference>
<accession>A0A0C1R1S0</accession>
<organism evidence="1 2">
    <name type="scientific">Candidatus Jidaibacter acanthamoebae</name>
    <dbReference type="NCBI Taxonomy" id="86105"/>
    <lineage>
        <taxon>Bacteria</taxon>
        <taxon>Pseudomonadati</taxon>
        <taxon>Pseudomonadota</taxon>
        <taxon>Alphaproteobacteria</taxon>
        <taxon>Rickettsiales</taxon>
        <taxon>Candidatus Midichloriaceae</taxon>
        <taxon>Candidatus Jidaibacter</taxon>
    </lineage>
</organism>
<dbReference type="Proteomes" id="UP000031258">
    <property type="component" value="Unassembled WGS sequence"/>
</dbReference>
<reference evidence="1 2" key="1">
    <citation type="submission" date="2014-11" db="EMBL/GenBank/DDBJ databases">
        <title>A Rickettsiales Symbiont of Amoebae With Ancient Features.</title>
        <authorList>
            <person name="Schulz F."/>
            <person name="Martijn J."/>
            <person name="Wascher F."/>
            <person name="Kostanjsek R."/>
            <person name="Ettema T.J."/>
            <person name="Horn M."/>
        </authorList>
    </citation>
    <scope>NUCLEOTIDE SEQUENCE [LARGE SCALE GENOMIC DNA]</scope>
    <source>
        <strain evidence="1 2">UWC36</strain>
    </source>
</reference>
<gene>
    <name evidence="1" type="ORF">NF27_BC00020</name>
</gene>
<protein>
    <submittedName>
        <fullName evidence="1">Uncharacterized protein</fullName>
    </submittedName>
</protein>
<proteinExistence type="predicted"/>
<evidence type="ECO:0000313" key="2">
    <source>
        <dbReference type="Proteomes" id="UP000031258"/>
    </source>
</evidence>
<comment type="caution">
    <text evidence="1">The sequence shown here is derived from an EMBL/GenBank/DDBJ whole genome shotgun (WGS) entry which is preliminary data.</text>
</comment>